<dbReference type="HAMAP" id="MF_01038">
    <property type="entry name" value="GpmI"/>
    <property type="match status" value="1"/>
</dbReference>
<feature type="active site" description="Phosphoserine intermediate" evidence="7 8">
    <location>
        <position position="65"/>
    </location>
</feature>
<dbReference type="UniPathway" id="UPA00109">
    <property type="reaction ID" value="UER00186"/>
</dbReference>
<evidence type="ECO:0000256" key="8">
    <source>
        <dbReference type="PIRSR" id="PIRSR001492-1"/>
    </source>
</evidence>
<dbReference type="InterPro" id="IPR006124">
    <property type="entry name" value="Metalloenzyme"/>
</dbReference>
<dbReference type="GO" id="GO:0005829">
    <property type="term" value="C:cytosol"/>
    <property type="evidence" value="ECO:0007669"/>
    <property type="project" value="TreeGrafter"/>
</dbReference>
<evidence type="ECO:0000256" key="10">
    <source>
        <dbReference type="PIRSR" id="PIRSR001492-3"/>
    </source>
</evidence>
<sequence>MENKSLYPIVLTILDGWGYSEKIKGNAIQLANTPTMDRMWRNYPHTLLSASGEDVGLPLYQMGNSEVGHTTIGAGRTIDQDLVRISKSIEDKTFFKNEILHDICKKVNQRKSKLHLIGLCSNGGVHSHIDHLLALIKITIEYKFEVCLHLITDGRDTQPNTAKVFIQEVINNINKTPNINICTISGRYYSMDRDCRWSRIEKTYKILTENHISNINTPLNVIDEYYRQNISDEFIPPTRIYKGKISNNDGIIFFNFRPDRIRQLLHSFTKINFKGFAIKNIINLDLVTFTEYDSSLSIKTVFCPQKNTNFLGEIISNHGFKQLRLAETEKYAHVTYFFNGGIEEPFPGEDRELIPSPRVDTYDLAPAMSSEKLTESITNAIEKNIYKFIVINYANPDMVGHTGNLEATIKAIEVVDQCLTKLAEKIHEVSGTLIITADHGNAEYMLDDENKPCKSHSTNLIPFILIKNKISENHTLYQHGCLSDIAPTILNLINIKIPKEMNGKSLLKTSAIRH</sequence>
<feature type="binding site" evidence="7 10">
    <location>
        <position position="439"/>
    </location>
    <ligand>
        <name>Mn(2+)</name>
        <dbReference type="ChEBI" id="CHEBI:29035"/>
        <label>2</label>
    </ligand>
</feature>
<keyword evidence="13" id="KW-0150">Chloroplast</keyword>
<evidence type="ECO:0000313" key="13">
    <source>
        <dbReference type="EMBL" id="QIG87221.1"/>
    </source>
</evidence>
<dbReference type="Gene3D" id="3.40.1450.10">
    <property type="entry name" value="BPG-independent phosphoglycerate mutase, domain B"/>
    <property type="match status" value="1"/>
</dbReference>
<dbReference type="GeneID" id="54106898"/>
<evidence type="ECO:0000256" key="6">
    <source>
        <dbReference type="ARBA" id="ARBA00023235"/>
    </source>
</evidence>
<dbReference type="GO" id="GO:0030145">
    <property type="term" value="F:manganese ion binding"/>
    <property type="evidence" value="ECO:0007669"/>
    <property type="project" value="UniProtKB-UniRule"/>
</dbReference>
<proteinExistence type="inferred from homology"/>
<dbReference type="InterPro" id="IPR005995">
    <property type="entry name" value="Pgm_bpd_ind"/>
</dbReference>
<keyword evidence="13" id="KW-0934">Plastid</keyword>
<dbReference type="SUPFAM" id="SSF64158">
    <property type="entry name" value="2,3-Bisphosphoglycerate-independent phosphoglycerate mutase, substrate-binding domain"/>
    <property type="match status" value="1"/>
</dbReference>
<feature type="binding site" evidence="7 10">
    <location>
        <position position="15"/>
    </location>
    <ligand>
        <name>Mn(2+)</name>
        <dbReference type="ChEBI" id="CHEBI:29035"/>
        <label>2</label>
    </ligand>
</feature>
<evidence type="ECO:0000256" key="3">
    <source>
        <dbReference type="ARBA" id="ARBA00022723"/>
    </source>
</evidence>
<comment type="similarity">
    <text evidence="2 7">Belongs to the BPG-independent phosphoglycerate mutase family.</text>
</comment>
<feature type="binding site" evidence="7 9">
    <location>
        <begin position="257"/>
        <end position="260"/>
    </location>
    <ligand>
        <name>substrate</name>
    </ligand>
</feature>
<feature type="domain" description="BPG-independent PGAM N-terminal" evidence="12">
    <location>
        <begin position="85"/>
        <end position="293"/>
    </location>
</feature>
<comment type="cofactor">
    <cofactor evidence="7">
        <name>Mn(2+)</name>
        <dbReference type="ChEBI" id="CHEBI:29035"/>
    </cofactor>
    <text evidence="7">Binds 2 manganese ions per subunit.</text>
</comment>
<feature type="binding site" evidence="7 9">
    <location>
        <position position="330"/>
    </location>
    <ligand>
        <name>substrate</name>
    </ligand>
</feature>
<gene>
    <name evidence="13" type="primary">pgmA</name>
    <name evidence="7" type="synonym">gpmI</name>
</gene>
<dbReference type="InterPro" id="IPR011258">
    <property type="entry name" value="BPG-indep_PGM_N"/>
</dbReference>
<keyword evidence="6 7" id="KW-0413">Isomerase</keyword>
<dbReference type="InterPro" id="IPR017850">
    <property type="entry name" value="Alkaline_phosphatase_core_sf"/>
</dbReference>
<dbReference type="Pfam" id="PF06415">
    <property type="entry name" value="iPGM_N"/>
    <property type="match status" value="1"/>
</dbReference>
<evidence type="ECO:0000256" key="1">
    <source>
        <dbReference type="ARBA" id="ARBA00004798"/>
    </source>
</evidence>
<evidence type="ECO:0000259" key="12">
    <source>
        <dbReference type="Pfam" id="PF06415"/>
    </source>
</evidence>
<comment type="function">
    <text evidence="7">Catalyzes the interconversion of 2-phosphoglycerate and 3-phosphoglycerate.</text>
</comment>
<geneLocation type="chloroplast" evidence="13"/>
<feature type="binding site" evidence="7 10">
    <location>
        <position position="438"/>
    </location>
    <ligand>
        <name>Mn(2+)</name>
        <dbReference type="ChEBI" id="CHEBI:29035"/>
        <label>2</label>
    </ligand>
</feature>
<organism evidence="13">
    <name type="scientific">Halymenia maculata</name>
    <dbReference type="NCBI Taxonomy" id="159591"/>
    <lineage>
        <taxon>Eukaryota</taxon>
        <taxon>Rhodophyta</taxon>
        <taxon>Florideophyceae</taxon>
        <taxon>Rhodymeniophycidae</taxon>
        <taxon>Halymeniales</taxon>
        <taxon>Halymeniaceae</taxon>
        <taxon>Halymenia</taxon>
    </lineage>
</organism>
<evidence type="ECO:0000256" key="9">
    <source>
        <dbReference type="PIRSR" id="PIRSR001492-2"/>
    </source>
</evidence>
<dbReference type="NCBIfam" id="TIGR01307">
    <property type="entry name" value="pgm_bpd_ind"/>
    <property type="match status" value="1"/>
</dbReference>
<dbReference type="Gene3D" id="3.40.720.10">
    <property type="entry name" value="Alkaline Phosphatase, subunit A"/>
    <property type="match status" value="1"/>
</dbReference>
<evidence type="ECO:0000256" key="7">
    <source>
        <dbReference type="HAMAP-Rule" id="MF_01038"/>
    </source>
</evidence>
<name>A0A6G6YCJ2_9FLOR</name>
<dbReference type="PANTHER" id="PTHR31637">
    <property type="entry name" value="2,3-BISPHOSPHOGLYCERATE-INDEPENDENT PHOSPHOGLYCERATE MUTASE"/>
    <property type="match status" value="1"/>
</dbReference>
<comment type="subcellular location">
    <subcellularLocation>
        <location evidence="7">Plastid</location>
        <location evidence="7">Chloroplast</location>
    </subcellularLocation>
</comment>
<keyword evidence="4 7" id="KW-0324">Glycolysis</keyword>
<dbReference type="GO" id="GO:0004619">
    <property type="term" value="F:phosphoglycerate mutase activity"/>
    <property type="evidence" value="ECO:0007669"/>
    <property type="project" value="UniProtKB-UniRule"/>
</dbReference>
<evidence type="ECO:0000256" key="4">
    <source>
        <dbReference type="ARBA" id="ARBA00023152"/>
    </source>
</evidence>
<dbReference type="GO" id="GO:0006096">
    <property type="term" value="P:glycolytic process"/>
    <property type="evidence" value="ECO:0007669"/>
    <property type="project" value="UniProtKB-UniRule"/>
</dbReference>
<dbReference type="EMBL" id="MK783267">
    <property type="protein sequence ID" value="QIG87221.1"/>
    <property type="molecule type" value="Genomic_DNA"/>
</dbReference>
<dbReference type="GO" id="GO:0009507">
    <property type="term" value="C:chloroplast"/>
    <property type="evidence" value="ECO:0007669"/>
    <property type="project" value="UniProtKB-SubCell"/>
</dbReference>
<dbReference type="SUPFAM" id="SSF53649">
    <property type="entry name" value="Alkaline phosphatase-like"/>
    <property type="match status" value="1"/>
</dbReference>
<comment type="pathway">
    <text evidence="1 7">Carbohydrate degradation; glycolysis; pyruvate from D-glyceraldehyde 3-phosphate: step 3/5.</text>
</comment>
<dbReference type="GO" id="GO:0006007">
    <property type="term" value="P:glucose catabolic process"/>
    <property type="evidence" value="ECO:0007669"/>
    <property type="project" value="InterPro"/>
</dbReference>
<feature type="binding site" evidence="7 9">
    <location>
        <position position="187"/>
    </location>
    <ligand>
        <name>substrate</name>
    </ligand>
</feature>
<evidence type="ECO:0000256" key="2">
    <source>
        <dbReference type="ARBA" id="ARBA00008819"/>
    </source>
</evidence>
<feature type="binding site" evidence="7 9">
    <location>
        <begin position="155"/>
        <end position="156"/>
    </location>
    <ligand>
        <name>substrate</name>
    </ligand>
</feature>
<dbReference type="AlphaFoldDB" id="A0A6G6YCJ2"/>
<accession>A0A6G6YCJ2</accession>
<feature type="binding site" evidence="7 9">
    <location>
        <position position="126"/>
    </location>
    <ligand>
        <name>substrate</name>
    </ligand>
</feature>
<dbReference type="RefSeq" id="YP_009745211.1">
    <property type="nucleotide sequence ID" value="NC_046751.1"/>
</dbReference>
<feature type="binding site" evidence="7 9">
    <location>
        <position position="193"/>
    </location>
    <ligand>
        <name>substrate</name>
    </ligand>
</feature>
<feature type="binding site" evidence="7 10">
    <location>
        <position position="397"/>
    </location>
    <ligand>
        <name>Mn(2+)</name>
        <dbReference type="ChEBI" id="CHEBI:29035"/>
        <label>1</label>
    </ligand>
</feature>
<reference evidence="13" key="1">
    <citation type="journal article" date="2019" name="Mitochondrial DNA Part B Resour">
        <title>Complete chloroplast genome of red seaweed Halymenia maculata (J. Agardh, 1885).</title>
        <authorList>
            <person name="Tan W."/>
            <person name="Wang R."/>
            <person name="Liu H."/>
            <person name="Wang Y."/>
            <person name="Ke H."/>
            <person name="Fan J."/>
            <person name="Chen F."/>
        </authorList>
    </citation>
    <scope>NUCLEOTIDE SEQUENCE</scope>
</reference>
<dbReference type="PANTHER" id="PTHR31637:SF0">
    <property type="entry name" value="2,3-BISPHOSPHOGLYCERATE-INDEPENDENT PHOSPHOGLYCERATE MUTASE"/>
    <property type="match status" value="1"/>
</dbReference>
<comment type="catalytic activity">
    <reaction evidence="7">
        <text>(2R)-2-phosphoglycerate = (2R)-3-phosphoglycerate</text>
        <dbReference type="Rhea" id="RHEA:15901"/>
        <dbReference type="ChEBI" id="CHEBI:58272"/>
        <dbReference type="ChEBI" id="CHEBI:58289"/>
        <dbReference type="EC" id="5.4.2.12"/>
    </reaction>
</comment>
<feature type="binding site" evidence="7 10">
    <location>
        <position position="65"/>
    </location>
    <ligand>
        <name>Mn(2+)</name>
        <dbReference type="ChEBI" id="CHEBI:29035"/>
        <label>2</label>
    </ligand>
</feature>
<evidence type="ECO:0000256" key="5">
    <source>
        <dbReference type="ARBA" id="ARBA00023211"/>
    </source>
</evidence>
<feature type="binding site" evidence="7 10">
    <location>
        <position position="401"/>
    </location>
    <ligand>
        <name>Mn(2+)</name>
        <dbReference type="ChEBI" id="CHEBI:29035"/>
        <label>1</label>
    </ligand>
</feature>
<dbReference type="EC" id="5.4.2.12" evidence="7"/>
<keyword evidence="3 7" id="KW-0479">Metal-binding</keyword>
<evidence type="ECO:0000259" key="11">
    <source>
        <dbReference type="Pfam" id="PF01676"/>
    </source>
</evidence>
<dbReference type="FunFam" id="3.40.1450.10:FF:000002">
    <property type="entry name" value="2,3-bisphosphoglycerate-independent phosphoglycerate mutase"/>
    <property type="match status" value="1"/>
</dbReference>
<feature type="domain" description="Metalloenzyme" evidence="11">
    <location>
        <begin position="8"/>
        <end position="496"/>
    </location>
</feature>
<dbReference type="PIRSF" id="PIRSF001492">
    <property type="entry name" value="IPGAM"/>
    <property type="match status" value="1"/>
</dbReference>
<dbReference type="Pfam" id="PF01676">
    <property type="entry name" value="Metalloenzyme"/>
    <property type="match status" value="1"/>
</dbReference>
<dbReference type="InterPro" id="IPR036646">
    <property type="entry name" value="PGAM_B_sf"/>
</dbReference>
<feature type="binding site" evidence="7 10">
    <location>
        <position position="456"/>
    </location>
    <ligand>
        <name>Mn(2+)</name>
        <dbReference type="ChEBI" id="CHEBI:29035"/>
        <label>1</label>
    </ligand>
</feature>
<protein>
    <recommendedName>
        <fullName evidence="7">2,3-bisphosphoglycerate-independent phosphoglycerate mutase</fullName>
        <shortName evidence="7">BPG-independent PGAM</shortName>
        <shortName evidence="7">Phosphoglyceromutase</shortName>
        <shortName evidence="7">iPGM</shortName>
        <ecNumber evidence="7">5.4.2.12</ecNumber>
    </recommendedName>
</protein>
<dbReference type="CDD" id="cd16010">
    <property type="entry name" value="iPGM"/>
    <property type="match status" value="1"/>
</dbReference>
<keyword evidence="5 7" id="KW-0464">Manganese</keyword>